<dbReference type="Pfam" id="PF20153">
    <property type="entry name" value="DUF6535"/>
    <property type="match status" value="1"/>
</dbReference>
<sequence>MFSIYLKEAEKVDRQMVEDWKGTTDGILIFSGLFSAVVTAFLIESYKGLSEDTDTDGATVALLAQISLQLAVIANSSHALNVDPPPPKGAFQPSTATLAVNAMWFLSLSLSLICALAATLVQYWARDYARSVERFQQSTHKRALIRALMFEGLEKSHVNEIVDAIPTLIHVALFLFLMGLFTFL</sequence>
<keyword evidence="4" id="KW-1185">Reference proteome</keyword>
<feature type="transmembrane region" description="Helical" evidence="1">
    <location>
        <begin position="164"/>
        <end position="183"/>
    </location>
</feature>
<gene>
    <name evidence="3" type="ORF">BDZ94DRAFT_1154121</name>
</gene>
<feature type="transmembrane region" description="Helical" evidence="1">
    <location>
        <begin position="26"/>
        <end position="46"/>
    </location>
</feature>
<dbReference type="AlphaFoldDB" id="A0A9P6CJ43"/>
<keyword evidence="1" id="KW-1133">Transmembrane helix</keyword>
<evidence type="ECO:0000313" key="4">
    <source>
        <dbReference type="Proteomes" id="UP000807353"/>
    </source>
</evidence>
<name>A0A9P6CJ43_9AGAR</name>
<dbReference type="OrthoDB" id="3221808at2759"/>
<organism evidence="3 4">
    <name type="scientific">Collybia nuda</name>
    <dbReference type="NCBI Taxonomy" id="64659"/>
    <lineage>
        <taxon>Eukaryota</taxon>
        <taxon>Fungi</taxon>
        <taxon>Dikarya</taxon>
        <taxon>Basidiomycota</taxon>
        <taxon>Agaricomycotina</taxon>
        <taxon>Agaricomycetes</taxon>
        <taxon>Agaricomycetidae</taxon>
        <taxon>Agaricales</taxon>
        <taxon>Tricholomatineae</taxon>
        <taxon>Clitocybaceae</taxon>
        <taxon>Collybia</taxon>
    </lineage>
</organism>
<dbReference type="EMBL" id="MU150233">
    <property type="protein sequence ID" value="KAF9468351.1"/>
    <property type="molecule type" value="Genomic_DNA"/>
</dbReference>
<feature type="domain" description="DUF6535" evidence="2">
    <location>
        <begin position="4"/>
        <end position="184"/>
    </location>
</feature>
<feature type="transmembrane region" description="Helical" evidence="1">
    <location>
        <begin position="102"/>
        <end position="125"/>
    </location>
</feature>
<evidence type="ECO:0000313" key="3">
    <source>
        <dbReference type="EMBL" id="KAF9468351.1"/>
    </source>
</evidence>
<protein>
    <recommendedName>
        <fullName evidence="2">DUF6535 domain-containing protein</fullName>
    </recommendedName>
</protein>
<dbReference type="InterPro" id="IPR045338">
    <property type="entry name" value="DUF6535"/>
</dbReference>
<evidence type="ECO:0000256" key="1">
    <source>
        <dbReference type="SAM" id="Phobius"/>
    </source>
</evidence>
<accession>A0A9P6CJ43</accession>
<comment type="caution">
    <text evidence="3">The sequence shown here is derived from an EMBL/GenBank/DDBJ whole genome shotgun (WGS) entry which is preliminary data.</text>
</comment>
<proteinExistence type="predicted"/>
<feature type="non-terminal residue" evidence="3">
    <location>
        <position position="184"/>
    </location>
</feature>
<dbReference type="Proteomes" id="UP000807353">
    <property type="component" value="Unassembled WGS sequence"/>
</dbReference>
<keyword evidence="1" id="KW-0472">Membrane</keyword>
<keyword evidence="1" id="KW-0812">Transmembrane</keyword>
<evidence type="ECO:0000259" key="2">
    <source>
        <dbReference type="Pfam" id="PF20153"/>
    </source>
</evidence>
<reference evidence="3" key="1">
    <citation type="submission" date="2020-11" db="EMBL/GenBank/DDBJ databases">
        <authorList>
            <consortium name="DOE Joint Genome Institute"/>
            <person name="Ahrendt S."/>
            <person name="Riley R."/>
            <person name="Andreopoulos W."/>
            <person name="Labutti K."/>
            <person name="Pangilinan J."/>
            <person name="Ruiz-Duenas F.J."/>
            <person name="Barrasa J.M."/>
            <person name="Sanchez-Garcia M."/>
            <person name="Camarero S."/>
            <person name="Miyauchi S."/>
            <person name="Serrano A."/>
            <person name="Linde D."/>
            <person name="Babiker R."/>
            <person name="Drula E."/>
            <person name="Ayuso-Fernandez I."/>
            <person name="Pacheco R."/>
            <person name="Padilla G."/>
            <person name="Ferreira P."/>
            <person name="Barriuso J."/>
            <person name="Kellner H."/>
            <person name="Castanera R."/>
            <person name="Alfaro M."/>
            <person name="Ramirez L."/>
            <person name="Pisabarro A.G."/>
            <person name="Kuo A."/>
            <person name="Tritt A."/>
            <person name="Lipzen A."/>
            <person name="He G."/>
            <person name="Yan M."/>
            <person name="Ng V."/>
            <person name="Cullen D."/>
            <person name="Martin F."/>
            <person name="Rosso M.-N."/>
            <person name="Henrissat B."/>
            <person name="Hibbett D."/>
            <person name="Martinez A.T."/>
            <person name="Grigoriev I.V."/>
        </authorList>
    </citation>
    <scope>NUCLEOTIDE SEQUENCE</scope>
    <source>
        <strain evidence="3">CBS 247.69</strain>
    </source>
</reference>